<proteinExistence type="predicted"/>
<dbReference type="EMBL" id="LDJX01000003">
    <property type="protein sequence ID" value="KPM31945.1"/>
    <property type="molecule type" value="Genomic_DNA"/>
</dbReference>
<sequence length="39" mass="4533">MIRKAGLSRKIRVRDKITIVRPTNTLIRDNKSGFFLGNF</sequence>
<comment type="caution">
    <text evidence="1">The sequence shown here is derived from an EMBL/GenBank/DDBJ whole genome shotgun (WGS) entry which is preliminary data.</text>
</comment>
<keyword evidence="2" id="KW-1185">Reference proteome</keyword>
<reference evidence="1 2" key="1">
    <citation type="submission" date="2015-09" db="EMBL/GenBank/DDBJ databases">
        <title>Genome sequence of the marine flavobacterium Croceitalea dokdonensis DOKDO 023 that contains proton- and sodium-pumping rhodopsins.</title>
        <authorList>
            <person name="Kwon S.-K."/>
            <person name="Lee H.K."/>
            <person name="Kwak M.-J."/>
            <person name="Kim J.F."/>
        </authorList>
    </citation>
    <scope>NUCLEOTIDE SEQUENCE [LARGE SCALE GENOMIC DNA]</scope>
    <source>
        <strain evidence="1 2">DOKDO 023</strain>
    </source>
</reference>
<dbReference type="AlphaFoldDB" id="A0A0P7A5S1"/>
<organism evidence="1 2">
    <name type="scientific">Croceitalea dokdonensis DOKDO 023</name>
    <dbReference type="NCBI Taxonomy" id="1300341"/>
    <lineage>
        <taxon>Bacteria</taxon>
        <taxon>Pseudomonadati</taxon>
        <taxon>Bacteroidota</taxon>
        <taxon>Flavobacteriia</taxon>
        <taxon>Flavobacteriales</taxon>
        <taxon>Flavobacteriaceae</taxon>
        <taxon>Croceitalea</taxon>
    </lineage>
</organism>
<evidence type="ECO:0000313" key="1">
    <source>
        <dbReference type="EMBL" id="KPM31945.1"/>
    </source>
</evidence>
<accession>A0A0P7A5S1</accession>
<gene>
    <name evidence="1" type="ORF">I595_1593</name>
</gene>
<evidence type="ECO:0000313" key="2">
    <source>
        <dbReference type="Proteomes" id="UP000050280"/>
    </source>
</evidence>
<dbReference type="Proteomes" id="UP000050280">
    <property type="component" value="Unassembled WGS sequence"/>
</dbReference>
<name>A0A0P7A5S1_9FLAO</name>
<protein>
    <submittedName>
        <fullName evidence="1">Uncharacterized protein</fullName>
    </submittedName>
</protein>